<evidence type="ECO:0000313" key="2">
    <source>
        <dbReference type="EMBL" id="GIL31384.1"/>
    </source>
</evidence>
<dbReference type="AlphaFoldDB" id="A0A8J4AIJ3"/>
<dbReference type="InterPro" id="IPR036390">
    <property type="entry name" value="WH_DNA-bd_sf"/>
</dbReference>
<dbReference type="GO" id="GO:0003700">
    <property type="term" value="F:DNA-binding transcription factor activity"/>
    <property type="evidence" value="ECO:0007669"/>
    <property type="project" value="InterPro"/>
</dbReference>
<dbReference type="SUPFAM" id="SSF46785">
    <property type="entry name" value="Winged helix' DNA-binding domain"/>
    <property type="match status" value="1"/>
</dbReference>
<evidence type="ECO:0000259" key="1">
    <source>
        <dbReference type="PROSITE" id="PS50995"/>
    </source>
</evidence>
<comment type="caution">
    <text evidence="2">The sequence shown here is derived from an EMBL/GenBank/DDBJ whole genome shotgun (WGS) entry which is preliminary data.</text>
</comment>
<dbReference type="InterPro" id="IPR039422">
    <property type="entry name" value="MarR/SlyA-like"/>
</dbReference>
<accession>A0A8J4AIJ3</accession>
<dbReference type="GO" id="GO:0006950">
    <property type="term" value="P:response to stress"/>
    <property type="evidence" value="ECO:0007669"/>
    <property type="project" value="TreeGrafter"/>
</dbReference>
<dbReference type="Proteomes" id="UP000614996">
    <property type="component" value="Unassembled WGS sequence"/>
</dbReference>
<dbReference type="InterPro" id="IPR036388">
    <property type="entry name" value="WH-like_DNA-bd_sf"/>
</dbReference>
<dbReference type="Pfam" id="PF12802">
    <property type="entry name" value="MarR_2"/>
    <property type="match status" value="1"/>
</dbReference>
<protein>
    <submittedName>
        <fullName evidence="2">Putative HTH-type transcriptional regulator YcgE</fullName>
    </submittedName>
</protein>
<dbReference type="PANTHER" id="PTHR33164">
    <property type="entry name" value="TRANSCRIPTIONAL REGULATOR, MARR FAMILY"/>
    <property type="match status" value="1"/>
</dbReference>
<dbReference type="PANTHER" id="PTHR33164:SF106">
    <property type="entry name" value="TRANSCRIPTIONAL REGULATORY PROTEIN"/>
    <property type="match status" value="1"/>
</dbReference>
<feature type="domain" description="HTH marR-type" evidence="1">
    <location>
        <begin position="1"/>
        <end position="133"/>
    </location>
</feature>
<dbReference type="SMART" id="SM00347">
    <property type="entry name" value="HTH_MARR"/>
    <property type="match status" value="1"/>
</dbReference>
<reference evidence="3" key="1">
    <citation type="journal article" date="2021" name="Int. J. Syst. Evol. Microbiol.">
        <title>Actinocatenispora comari sp. nov., an endophytic actinomycete isolated from aerial parts of Comarum salesowianum.</title>
        <authorList>
            <person name="Oyunbileg N."/>
            <person name="Iizaka Y."/>
            <person name="Hamada M."/>
            <person name="Davaapurev B.O."/>
            <person name="Fukumoto A."/>
            <person name="Tsetseg B."/>
            <person name="Kato F."/>
            <person name="Tamura T."/>
            <person name="Batkhuu J."/>
            <person name="Anzai Y."/>
        </authorList>
    </citation>
    <scope>NUCLEOTIDE SEQUENCE [LARGE SCALE GENOMIC DNA]</scope>
    <source>
        <strain evidence="3">NUM-2625</strain>
    </source>
</reference>
<dbReference type="InterPro" id="IPR000835">
    <property type="entry name" value="HTH_MarR-typ"/>
</dbReference>
<organism evidence="2 3">
    <name type="scientific">Actinocatenispora comari</name>
    <dbReference type="NCBI Taxonomy" id="2807577"/>
    <lineage>
        <taxon>Bacteria</taxon>
        <taxon>Bacillati</taxon>
        <taxon>Actinomycetota</taxon>
        <taxon>Actinomycetes</taxon>
        <taxon>Micromonosporales</taxon>
        <taxon>Micromonosporaceae</taxon>
        <taxon>Actinocatenispora</taxon>
    </lineage>
</organism>
<proteinExistence type="predicted"/>
<name>A0A8J4AIJ3_9ACTN</name>
<evidence type="ECO:0000313" key="3">
    <source>
        <dbReference type="Proteomes" id="UP000614996"/>
    </source>
</evidence>
<dbReference type="PROSITE" id="PS50995">
    <property type="entry name" value="HTH_MARR_2"/>
    <property type="match status" value="1"/>
</dbReference>
<sequence length="155" mass="16789">MPANAHEVYRRYLSAVVLHGQASASAIGLGASDLYAMNLLALGGAMTSGELARRTGLTTGATTRLIDRLERAGHLRRVPDPTDRRRIMLEPAAPATNLDGVHDPARREIGELLASYSPEQLTTLFDYFTRATDAYHRATTELRDHGTAGQSTVDS</sequence>
<dbReference type="Gene3D" id="1.10.10.10">
    <property type="entry name" value="Winged helix-like DNA-binding domain superfamily/Winged helix DNA-binding domain"/>
    <property type="match status" value="1"/>
</dbReference>
<keyword evidence="3" id="KW-1185">Reference proteome</keyword>
<gene>
    <name evidence="2" type="primary">ycgE</name>
    <name evidence="2" type="ORF">NUM_66380</name>
</gene>
<dbReference type="EMBL" id="BOPO01000143">
    <property type="protein sequence ID" value="GIL31384.1"/>
    <property type="molecule type" value="Genomic_DNA"/>
</dbReference>